<reference evidence="2" key="1">
    <citation type="submission" date="2023-10" db="EMBL/GenBank/DDBJ databases">
        <authorList>
            <person name="Chen Y."/>
            <person name="Shah S."/>
            <person name="Dougan E. K."/>
            <person name="Thang M."/>
            <person name="Chan C."/>
        </authorList>
    </citation>
    <scope>NUCLEOTIDE SEQUENCE [LARGE SCALE GENOMIC DNA]</scope>
</reference>
<feature type="compositionally biased region" description="Low complexity" evidence="1">
    <location>
        <begin position="48"/>
        <end position="60"/>
    </location>
</feature>
<accession>A0ABN9RNT9</accession>
<evidence type="ECO:0000313" key="2">
    <source>
        <dbReference type="EMBL" id="CAK0820867.1"/>
    </source>
</evidence>
<evidence type="ECO:0000313" key="3">
    <source>
        <dbReference type="Proteomes" id="UP001189429"/>
    </source>
</evidence>
<proteinExistence type="predicted"/>
<evidence type="ECO:0000256" key="1">
    <source>
        <dbReference type="SAM" id="MobiDB-lite"/>
    </source>
</evidence>
<keyword evidence="3" id="KW-1185">Reference proteome</keyword>
<comment type="caution">
    <text evidence="2">The sequence shown here is derived from an EMBL/GenBank/DDBJ whole genome shotgun (WGS) entry which is preliminary data.</text>
</comment>
<dbReference type="Proteomes" id="UP001189429">
    <property type="component" value="Unassembled WGS sequence"/>
</dbReference>
<feature type="non-terminal residue" evidence="2">
    <location>
        <position position="1"/>
    </location>
</feature>
<feature type="non-terminal residue" evidence="2">
    <location>
        <position position="140"/>
    </location>
</feature>
<feature type="compositionally biased region" description="Basic and acidic residues" evidence="1">
    <location>
        <begin position="103"/>
        <end position="114"/>
    </location>
</feature>
<feature type="compositionally biased region" description="Basic residues" evidence="1">
    <location>
        <begin position="1"/>
        <end position="22"/>
    </location>
</feature>
<feature type="compositionally biased region" description="Basic residues" evidence="1">
    <location>
        <begin position="115"/>
        <end position="127"/>
    </location>
</feature>
<dbReference type="EMBL" id="CAUYUJ010007473">
    <property type="protein sequence ID" value="CAK0820867.1"/>
    <property type="molecule type" value="Genomic_DNA"/>
</dbReference>
<feature type="region of interest" description="Disordered" evidence="1">
    <location>
        <begin position="1"/>
        <end position="68"/>
    </location>
</feature>
<organism evidence="2 3">
    <name type="scientific">Prorocentrum cordatum</name>
    <dbReference type="NCBI Taxonomy" id="2364126"/>
    <lineage>
        <taxon>Eukaryota</taxon>
        <taxon>Sar</taxon>
        <taxon>Alveolata</taxon>
        <taxon>Dinophyceae</taxon>
        <taxon>Prorocentrales</taxon>
        <taxon>Prorocentraceae</taxon>
        <taxon>Prorocentrum</taxon>
    </lineage>
</organism>
<name>A0ABN9RNT9_9DINO</name>
<feature type="region of interest" description="Disordered" evidence="1">
    <location>
        <begin position="96"/>
        <end position="140"/>
    </location>
</feature>
<sequence length="140" mass="15373">RPRAGRRHAPRRGRRAPARRAGRGGGHADCAGDAEEEPLHGPELPQVPAAAGLASPRARANTPTGAHARAARALIGRPFFSRNHFANLFVGFISKKTTTHRHTFPEVRADSSDRRRPRRRGRRRTRHQGALAPITGIRAQ</sequence>
<gene>
    <name evidence="2" type="ORF">PCOR1329_LOCUS22382</name>
</gene>
<protein>
    <submittedName>
        <fullName evidence="2">Uncharacterized protein</fullName>
    </submittedName>
</protein>